<dbReference type="AlphaFoldDB" id="A0A3S5YIS3"/>
<protein>
    <submittedName>
        <fullName evidence="1">Uncharacterized protein</fullName>
    </submittedName>
</protein>
<sequence>MDRQAFPTKIIHYSQRPEAPSIKQTIRYEIHTPALIDMRQDRALLTACCTDMSAGAFSAQVQAFKTINPVGFLVVNRPSLPAQLNMNTRATVAYPG</sequence>
<name>A0A3S5YIS3_SALER</name>
<gene>
    <name evidence="1" type="ORF">P298_16460</name>
</gene>
<organism evidence="1">
    <name type="scientific">Salmonella enterica subsp. arizonae serovar 18:z4,z23:- str. CVM N26626</name>
    <dbReference type="NCBI Taxonomy" id="1395119"/>
    <lineage>
        <taxon>Bacteria</taxon>
        <taxon>Pseudomonadati</taxon>
        <taxon>Pseudomonadota</taxon>
        <taxon>Gammaproteobacteria</taxon>
        <taxon>Enterobacterales</taxon>
        <taxon>Enterobacteriaceae</taxon>
        <taxon>Salmonella</taxon>
    </lineage>
</organism>
<evidence type="ECO:0000313" key="1">
    <source>
        <dbReference type="EMBL" id="OLV97884.1"/>
    </source>
</evidence>
<comment type="caution">
    <text evidence="1">The sequence shown here is derived from an EMBL/GenBank/DDBJ whole genome shotgun (WGS) entry which is preliminary data.</text>
</comment>
<reference evidence="1" key="1">
    <citation type="submission" date="2013-09" db="EMBL/GenBank/DDBJ databases">
        <title>Salmonella enterica subsp. IIIa serovar 18:z4:z23:-.</title>
        <authorList>
            <person name="Chen Y."/>
            <person name="Li C."/>
            <person name="Mcdermott P."/>
            <person name="Zhao S."/>
        </authorList>
    </citation>
    <scope>NUCLEOTIDE SEQUENCE [LARGE SCALE GENOMIC DNA]</scope>
    <source>
        <strain evidence="1">N26626</strain>
    </source>
</reference>
<dbReference type="Proteomes" id="UP000868500">
    <property type="component" value="Unassembled WGS sequence"/>
</dbReference>
<proteinExistence type="predicted"/>
<feature type="non-terminal residue" evidence="1">
    <location>
        <position position="96"/>
    </location>
</feature>
<dbReference type="EMBL" id="AWRC01000028">
    <property type="protein sequence ID" value="OLV97884.1"/>
    <property type="molecule type" value="Genomic_DNA"/>
</dbReference>
<accession>A0A3S5YIS3</accession>